<dbReference type="EMBL" id="CU459003">
    <property type="protein sequence ID" value="CAM77604.1"/>
    <property type="molecule type" value="Genomic_DNA"/>
</dbReference>
<organism evidence="1">
    <name type="scientific">Magnetospirillum gryphiswaldense</name>
    <dbReference type="NCBI Taxonomy" id="55518"/>
    <lineage>
        <taxon>Bacteria</taxon>
        <taxon>Pseudomonadati</taxon>
        <taxon>Pseudomonadota</taxon>
        <taxon>Alphaproteobacteria</taxon>
        <taxon>Rhodospirillales</taxon>
        <taxon>Rhodospirillaceae</taxon>
        <taxon>Magnetospirillum</taxon>
    </lineage>
</organism>
<dbReference type="EMBL" id="CU459003">
    <property type="protein sequence ID" value="CAM77607.1"/>
    <property type="molecule type" value="Genomic_DNA"/>
</dbReference>
<protein>
    <submittedName>
        <fullName evidence="1">Uncharacterized protein</fullName>
    </submittedName>
</protein>
<name>A4U3Z7_9PROT</name>
<gene>
    <name evidence="1" type="ORF">MGR_1135</name>
    <name evidence="2" type="ORF">MGR_3024</name>
</gene>
<evidence type="ECO:0000313" key="2">
    <source>
        <dbReference type="EMBL" id="CAM77607.1"/>
    </source>
</evidence>
<reference evidence="1" key="1">
    <citation type="journal article" date="2007" name="J. Bacteriol.">
        <title>Comparative genome analysis of four magnetotactic bacteria reveals a complex set of group-specific genes implicated in magnetosome biomineralization and function.</title>
        <authorList>
            <person name="Richter M."/>
            <person name="Kube M."/>
            <person name="Bazylinski D.A."/>
            <person name="Lombardot T."/>
            <person name="Gloeckner F.O."/>
            <person name="Reinhardt R."/>
            <person name="Schueler D."/>
        </authorList>
    </citation>
    <scope>NUCLEOTIDE SEQUENCE</scope>
    <source>
        <strain evidence="1">MSR-1</strain>
    </source>
</reference>
<dbReference type="InterPro" id="IPR029063">
    <property type="entry name" value="SAM-dependent_MTases_sf"/>
</dbReference>
<sequence length="66" mass="7555">MLFALAPRLKAGSIIVFDELIGNRTWAEDEFKALLEFIQAFDTEVEILAVSPFSKQVVMRVLTLRR</sequence>
<dbReference type="Gene3D" id="3.40.50.150">
    <property type="entry name" value="Vaccinia Virus protein VP39"/>
    <property type="match status" value="1"/>
</dbReference>
<evidence type="ECO:0000313" key="1">
    <source>
        <dbReference type="EMBL" id="CAM77604.1"/>
    </source>
</evidence>
<dbReference type="AlphaFoldDB" id="A4U3Z7"/>
<proteinExistence type="predicted"/>
<accession>A4U3Z7</accession>